<keyword evidence="7 10" id="KW-0067">ATP-binding</keyword>
<dbReference type="Gene3D" id="3.40.50.300">
    <property type="entry name" value="P-loop containing nucleotide triphosphate hydrolases"/>
    <property type="match status" value="1"/>
</dbReference>
<evidence type="ECO:0000256" key="3">
    <source>
        <dbReference type="ARBA" id="ARBA00022490"/>
    </source>
</evidence>
<name>A0A372MJT4_9SPIR</name>
<keyword evidence="5 10" id="KW-0547">Nucleotide-binding</keyword>
<keyword evidence="6 10" id="KW-0418">Kinase</keyword>
<dbReference type="Pfam" id="PF13189">
    <property type="entry name" value="Cytidylate_kin2"/>
    <property type="match status" value="1"/>
</dbReference>
<dbReference type="GO" id="GO:0005524">
    <property type="term" value="F:ATP binding"/>
    <property type="evidence" value="ECO:0007669"/>
    <property type="project" value="UniProtKB-UniRule"/>
</dbReference>
<dbReference type="GO" id="GO:0005737">
    <property type="term" value="C:cytoplasm"/>
    <property type="evidence" value="ECO:0007669"/>
    <property type="project" value="UniProtKB-SubCell"/>
</dbReference>
<evidence type="ECO:0000313" key="11">
    <source>
        <dbReference type="EMBL" id="RFU95440.1"/>
    </source>
</evidence>
<dbReference type="InterPro" id="IPR011892">
    <property type="entry name" value="Cyt_kin_arch"/>
</dbReference>
<dbReference type="HAMAP" id="MF_00239">
    <property type="entry name" value="Cytidyl_kinase_type2"/>
    <property type="match status" value="1"/>
</dbReference>
<keyword evidence="4 10" id="KW-0808">Transferase</keyword>
<evidence type="ECO:0000256" key="2">
    <source>
        <dbReference type="ARBA" id="ARBA00011005"/>
    </source>
</evidence>
<evidence type="ECO:0000256" key="6">
    <source>
        <dbReference type="ARBA" id="ARBA00022777"/>
    </source>
</evidence>
<dbReference type="GO" id="GO:0036431">
    <property type="term" value="F:dCMP kinase activity"/>
    <property type="evidence" value="ECO:0007669"/>
    <property type="project" value="InterPro"/>
</dbReference>
<gene>
    <name evidence="10" type="primary">cmk</name>
    <name evidence="11" type="ORF">DYP60_05345</name>
</gene>
<dbReference type="NCBIfam" id="TIGR02173">
    <property type="entry name" value="cyt_kin_arch"/>
    <property type="match status" value="1"/>
</dbReference>
<evidence type="ECO:0000256" key="7">
    <source>
        <dbReference type="ARBA" id="ARBA00022840"/>
    </source>
</evidence>
<reference evidence="11 12" key="2">
    <citation type="submission" date="2018-09" db="EMBL/GenBank/DDBJ databases">
        <title>Genome of Sphaerochaeta halotolerans strain 4-11.</title>
        <authorList>
            <person name="Nazina T.N."/>
            <person name="Sokolova D.S."/>
        </authorList>
    </citation>
    <scope>NUCLEOTIDE SEQUENCE [LARGE SCALE GENOMIC DNA]</scope>
    <source>
        <strain evidence="11 12">4-11</strain>
    </source>
</reference>
<evidence type="ECO:0000256" key="9">
    <source>
        <dbReference type="ARBA" id="ARBA00048478"/>
    </source>
</evidence>
<dbReference type="EC" id="2.7.4.25" evidence="10"/>
<accession>A0A372MJT4</accession>
<dbReference type="InterPro" id="IPR011994">
    <property type="entry name" value="Cytidylate_kinase_dom"/>
</dbReference>
<dbReference type="CDD" id="cd02020">
    <property type="entry name" value="CMPK"/>
    <property type="match status" value="1"/>
</dbReference>
<dbReference type="GO" id="GO:0036430">
    <property type="term" value="F:CMP kinase activity"/>
    <property type="evidence" value="ECO:0007669"/>
    <property type="project" value="RHEA"/>
</dbReference>
<evidence type="ECO:0000256" key="5">
    <source>
        <dbReference type="ARBA" id="ARBA00022741"/>
    </source>
</evidence>
<evidence type="ECO:0000256" key="4">
    <source>
        <dbReference type="ARBA" id="ARBA00022679"/>
    </source>
</evidence>
<evidence type="ECO:0000256" key="10">
    <source>
        <dbReference type="HAMAP-Rule" id="MF_00239"/>
    </source>
</evidence>
<feature type="binding site" evidence="10">
    <location>
        <begin position="7"/>
        <end position="15"/>
    </location>
    <ligand>
        <name>ATP</name>
        <dbReference type="ChEBI" id="CHEBI:30616"/>
    </ligand>
</feature>
<protein>
    <recommendedName>
        <fullName evidence="10">Cytidylate kinase</fullName>
        <shortName evidence="10">CK</shortName>
        <ecNumber evidence="10">2.7.4.25</ecNumber>
    </recommendedName>
    <alternativeName>
        <fullName evidence="10">Cytidine monophosphate kinase</fullName>
        <shortName evidence="10">CMP kinase</shortName>
    </alternativeName>
</protein>
<dbReference type="InterPro" id="IPR027417">
    <property type="entry name" value="P-loop_NTPase"/>
</dbReference>
<organism evidence="11 12">
    <name type="scientific">Sphaerochaeta halotolerans</name>
    <dbReference type="NCBI Taxonomy" id="2293840"/>
    <lineage>
        <taxon>Bacteria</taxon>
        <taxon>Pseudomonadati</taxon>
        <taxon>Spirochaetota</taxon>
        <taxon>Spirochaetia</taxon>
        <taxon>Spirochaetales</taxon>
        <taxon>Sphaerochaetaceae</taxon>
        <taxon>Sphaerochaeta</taxon>
    </lineage>
</organism>
<evidence type="ECO:0000313" key="12">
    <source>
        <dbReference type="Proteomes" id="UP000264002"/>
    </source>
</evidence>
<dbReference type="RefSeq" id="WP_117329852.1">
    <property type="nucleotide sequence ID" value="NZ_QUWK01000004.1"/>
</dbReference>
<comment type="caution">
    <text evidence="11">The sequence shown here is derived from an EMBL/GenBank/DDBJ whole genome shotgun (WGS) entry which is preliminary data.</text>
</comment>
<evidence type="ECO:0000256" key="8">
    <source>
        <dbReference type="ARBA" id="ARBA00047615"/>
    </source>
</evidence>
<comment type="catalytic activity">
    <reaction evidence="9 10">
        <text>CMP + ATP = CDP + ADP</text>
        <dbReference type="Rhea" id="RHEA:11600"/>
        <dbReference type="ChEBI" id="CHEBI:30616"/>
        <dbReference type="ChEBI" id="CHEBI:58069"/>
        <dbReference type="ChEBI" id="CHEBI:60377"/>
        <dbReference type="ChEBI" id="CHEBI:456216"/>
        <dbReference type="EC" id="2.7.4.25"/>
    </reaction>
</comment>
<dbReference type="GO" id="GO:0006220">
    <property type="term" value="P:pyrimidine nucleotide metabolic process"/>
    <property type="evidence" value="ECO:0007669"/>
    <property type="project" value="UniProtKB-UniRule"/>
</dbReference>
<comment type="subcellular location">
    <subcellularLocation>
        <location evidence="1 10">Cytoplasm</location>
    </subcellularLocation>
</comment>
<proteinExistence type="inferred from homology"/>
<comment type="similarity">
    <text evidence="2 10">Belongs to the cytidylate kinase family. Type 2 subfamily.</text>
</comment>
<dbReference type="OrthoDB" id="5291502at2"/>
<dbReference type="SUPFAM" id="SSF52540">
    <property type="entry name" value="P-loop containing nucleoside triphosphate hydrolases"/>
    <property type="match status" value="1"/>
</dbReference>
<dbReference type="AlphaFoldDB" id="A0A372MJT4"/>
<comment type="catalytic activity">
    <reaction evidence="8 10">
        <text>dCMP + ATP = dCDP + ADP</text>
        <dbReference type="Rhea" id="RHEA:25094"/>
        <dbReference type="ChEBI" id="CHEBI:30616"/>
        <dbReference type="ChEBI" id="CHEBI:57566"/>
        <dbReference type="ChEBI" id="CHEBI:58593"/>
        <dbReference type="ChEBI" id="CHEBI:456216"/>
        <dbReference type="EC" id="2.7.4.25"/>
    </reaction>
</comment>
<keyword evidence="12" id="KW-1185">Reference proteome</keyword>
<dbReference type="Proteomes" id="UP000264002">
    <property type="component" value="Unassembled WGS sequence"/>
</dbReference>
<sequence length="174" mass="19829">MRIAISGKSGCGNTTVSSKVAQALGYEMINVTFRTLSEEKGIDFWTFCKLAEETDEYDLEVDRRQVEMALASENCVLGSRLAIWMLKEADLKVYLRATTEERARRITEREGGSFEKRLKQTKMRDANDSARYLRLYGINNSDTSVADLVIDTTELQSDEVAKIIIEEARKRENQ</sequence>
<reference evidence="12" key="1">
    <citation type="submission" date="2018-08" db="EMBL/GenBank/DDBJ databases">
        <authorList>
            <person name="Grouzdev D.S."/>
            <person name="Krutkina M.S."/>
        </authorList>
    </citation>
    <scope>NUCLEOTIDE SEQUENCE [LARGE SCALE GENOMIC DNA]</scope>
    <source>
        <strain evidence="12">4-11</strain>
    </source>
</reference>
<keyword evidence="3 10" id="KW-0963">Cytoplasm</keyword>
<evidence type="ECO:0000256" key="1">
    <source>
        <dbReference type="ARBA" id="ARBA00004496"/>
    </source>
</evidence>
<dbReference type="EMBL" id="QUWK01000004">
    <property type="protein sequence ID" value="RFU95440.1"/>
    <property type="molecule type" value="Genomic_DNA"/>
</dbReference>